<feature type="repeat" description="ANK" evidence="3">
    <location>
        <begin position="56"/>
        <end position="88"/>
    </location>
</feature>
<evidence type="ECO:0000313" key="5">
    <source>
        <dbReference type="Proteomes" id="UP000665561"/>
    </source>
</evidence>
<dbReference type="InterPro" id="IPR036770">
    <property type="entry name" value="Ankyrin_rpt-contain_sf"/>
</dbReference>
<dbReference type="PANTHER" id="PTHR24198:SF165">
    <property type="entry name" value="ANKYRIN REPEAT-CONTAINING PROTEIN-RELATED"/>
    <property type="match status" value="1"/>
</dbReference>
<dbReference type="Pfam" id="PF13857">
    <property type="entry name" value="Ank_5"/>
    <property type="match status" value="1"/>
</dbReference>
<dbReference type="PROSITE" id="PS50297">
    <property type="entry name" value="ANK_REP_REGION"/>
    <property type="match status" value="1"/>
</dbReference>
<evidence type="ECO:0000313" key="4">
    <source>
        <dbReference type="EMBL" id="NBD24751.1"/>
    </source>
</evidence>
<dbReference type="Pfam" id="PF12796">
    <property type="entry name" value="Ank_2"/>
    <property type="match status" value="1"/>
</dbReference>
<organism evidence="4 5">
    <name type="scientific">Paenibacillus glycinis</name>
    <dbReference type="NCBI Taxonomy" id="2697035"/>
    <lineage>
        <taxon>Bacteria</taxon>
        <taxon>Bacillati</taxon>
        <taxon>Bacillota</taxon>
        <taxon>Bacilli</taxon>
        <taxon>Bacillales</taxon>
        <taxon>Paenibacillaceae</taxon>
        <taxon>Paenibacillus</taxon>
    </lineage>
</organism>
<dbReference type="PROSITE" id="PS50088">
    <property type="entry name" value="ANK_REPEAT"/>
    <property type="match status" value="2"/>
</dbReference>
<keyword evidence="1" id="KW-0677">Repeat</keyword>
<feature type="repeat" description="ANK" evidence="3">
    <location>
        <begin position="346"/>
        <end position="378"/>
    </location>
</feature>
<evidence type="ECO:0000256" key="2">
    <source>
        <dbReference type="ARBA" id="ARBA00023043"/>
    </source>
</evidence>
<evidence type="ECO:0008006" key="6">
    <source>
        <dbReference type="Google" id="ProtNLM"/>
    </source>
</evidence>
<dbReference type="Pfam" id="PF00023">
    <property type="entry name" value="Ank"/>
    <property type="match status" value="1"/>
</dbReference>
<dbReference type="InterPro" id="IPR002110">
    <property type="entry name" value="Ankyrin_rpt"/>
</dbReference>
<gene>
    <name evidence="4" type="ORF">GT019_12780</name>
</gene>
<evidence type="ECO:0000256" key="1">
    <source>
        <dbReference type="ARBA" id="ARBA00022737"/>
    </source>
</evidence>
<dbReference type="PANTHER" id="PTHR24198">
    <property type="entry name" value="ANKYRIN REPEAT AND PROTEIN KINASE DOMAIN-CONTAINING PROTEIN"/>
    <property type="match status" value="1"/>
</dbReference>
<dbReference type="Gene3D" id="1.25.40.20">
    <property type="entry name" value="Ankyrin repeat-containing domain"/>
    <property type="match status" value="3"/>
</dbReference>
<dbReference type="Proteomes" id="UP000665561">
    <property type="component" value="Unassembled WGS sequence"/>
</dbReference>
<protein>
    <recommendedName>
        <fullName evidence="6">Ankyrin repeat domain-containing protein</fullName>
    </recommendedName>
</protein>
<evidence type="ECO:0000256" key="3">
    <source>
        <dbReference type="PROSITE-ProRule" id="PRU00023"/>
    </source>
</evidence>
<dbReference type="SUPFAM" id="SSF48403">
    <property type="entry name" value="Ankyrin repeat"/>
    <property type="match status" value="2"/>
</dbReference>
<dbReference type="SMART" id="SM00248">
    <property type="entry name" value="ANK"/>
    <property type="match status" value="6"/>
</dbReference>
<keyword evidence="5" id="KW-1185">Reference proteome</keyword>
<comment type="caution">
    <text evidence="4">The sequence shown here is derived from an EMBL/GenBank/DDBJ whole genome shotgun (WGS) entry which is preliminary data.</text>
</comment>
<accession>A0ABW9XQ34</accession>
<sequence length="436" mass="46554">MDAEQRKAFDSLSDPDKETAAQLTQAISQGDADTAARLFGTHPWLSALIDVPCFAFDSPAIVAAASRGDRAMVDVLLAHGADINAKSQWWAGGFGVLHHDHHALSRYLIGRGADVDAHAAAALGMIETLERLAEEDPAVVNRRGPDGQVPLHFAKDRQVVDFLLSRGAEIDMRDLDHGSTPAQWAVHDKEICGYLVERGAAPDIFMACMLNDAAMLRRILEADPNAVHAQVGKGAFTSGDSDGGHIYVYKVGPFARPLILALRLHYRELVDAMLAHSSPEQRLLLACYEADANAVRAITDAHGNLVASLKPEDEALLVDAAGDHRLDAVRTMLDAGFRVDARRSPRSSTALHASASRGDLDIVRFLLARGASVHAENEFGATPLRSCIWGSLNLQDPAGDYAGAATMLIEAGAKLPDRAAGSDSVRQLLLAHGAAG</sequence>
<proteinExistence type="predicted"/>
<name>A0ABW9XQ34_9BACL</name>
<reference evidence="4 5" key="1">
    <citation type="submission" date="2020-01" db="EMBL/GenBank/DDBJ databases">
        <title>Paenibacillus soybeanensis sp. nov. isolated from the nodules of soybean (Glycine max(L.) Merr).</title>
        <authorList>
            <person name="Wang H."/>
        </authorList>
    </citation>
    <scope>NUCLEOTIDE SEQUENCE [LARGE SCALE GENOMIC DNA]</scope>
    <source>
        <strain evidence="4 5">T1</strain>
    </source>
</reference>
<dbReference type="EMBL" id="JAAAMV010000009">
    <property type="protein sequence ID" value="NBD24751.1"/>
    <property type="molecule type" value="Genomic_DNA"/>
</dbReference>
<keyword evidence="2 3" id="KW-0040">ANK repeat</keyword>
<dbReference type="RefSeq" id="WP_161743564.1">
    <property type="nucleotide sequence ID" value="NZ_JAAAMV010000009.1"/>
</dbReference>